<protein>
    <recommendedName>
        <fullName evidence="6">NlpC/P60 domain-containing protein</fullName>
    </recommendedName>
</protein>
<dbReference type="EMBL" id="RFFG01000061">
    <property type="protein sequence ID" value="RMI39873.1"/>
    <property type="molecule type" value="Genomic_DNA"/>
</dbReference>
<dbReference type="GO" id="GO:0008234">
    <property type="term" value="F:cysteine-type peptidase activity"/>
    <property type="evidence" value="ECO:0007669"/>
    <property type="project" value="UniProtKB-KW"/>
</dbReference>
<keyword evidence="5" id="KW-1133">Transmembrane helix</keyword>
<feature type="transmembrane region" description="Helical" evidence="5">
    <location>
        <begin position="602"/>
        <end position="621"/>
    </location>
</feature>
<comment type="similarity">
    <text evidence="1">Belongs to the peptidase C40 family.</text>
</comment>
<name>A0A3M2LTH4_9ACTN</name>
<evidence type="ECO:0000256" key="4">
    <source>
        <dbReference type="ARBA" id="ARBA00022807"/>
    </source>
</evidence>
<evidence type="ECO:0000313" key="7">
    <source>
        <dbReference type="EMBL" id="RMI39873.1"/>
    </source>
</evidence>
<evidence type="ECO:0000256" key="2">
    <source>
        <dbReference type="ARBA" id="ARBA00022670"/>
    </source>
</evidence>
<evidence type="ECO:0000256" key="3">
    <source>
        <dbReference type="ARBA" id="ARBA00022801"/>
    </source>
</evidence>
<feature type="transmembrane region" description="Helical" evidence="5">
    <location>
        <begin position="550"/>
        <end position="569"/>
    </location>
</feature>
<organism evidence="7 8">
    <name type="scientific">Actinomadura harenae</name>
    <dbReference type="NCBI Taxonomy" id="2483351"/>
    <lineage>
        <taxon>Bacteria</taxon>
        <taxon>Bacillati</taxon>
        <taxon>Actinomycetota</taxon>
        <taxon>Actinomycetes</taxon>
        <taxon>Streptosporangiales</taxon>
        <taxon>Thermomonosporaceae</taxon>
        <taxon>Actinomadura</taxon>
    </lineage>
</organism>
<keyword evidence="3" id="KW-0378">Hydrolase</keyword>
<keyword evidence="4" id="KW-0788">Thiol protease</keyword>
<feature type="transmembrane region" description="Helical" evidence="5">
    <location>
        <begin position="497"/>
        <end position="516"/>
    </location>
</feature>
<gene>
    <name evidence="7" type="ORF">EBO15_28310</name>
</gene>
<dbReference type="Proteomes" id="UP000282674">
    <property type="component" value="Unassembled WGS sequence"/>
</dbReference>
<dbReference type="PROSITE" id="PS51935">
    <property type="entry name" value="NLPC_P60"/>
    <property type="match status" value="1"/>
</dbReference>
<feature type="transmembrane region" description="Helical" evidence="5">
    <location>
        <begin position="642"/>
        <end position="666"/>
    </location>
</feature>
<proteinExistence type="inferred from homology"/>
<evidence type="ECO:0000313" key="8">
    <source>
        <dbReference type="Proteomes" id="UP000282674"/>
    </source>
</evidence>
<keyword evidence="2" id="KW-0645">Protease</keyword>
<feature type="transmembrane region" description="Helical" evidence="5">
    <location>
        <begin position="576"/>
        <end position="596"/>
    </location>
</feature>
<keyword evidence="8" id="KW-1185">Reference proteome</keyword>
<feature type="domain" description="NlpC/P60" evidence="6">
    <location>
        <begin position="966"/>
        <end position="1094"/>
    </location>
</feature>
<dbReference type="InterPro" id="IPR038765">
    <property type="entry name" value="Papain-like_cys_pep_sf"/>
</dbReference>
<reference evidence="7 8" key="1">
    <citation type="submission" date="2018-10" db="EMBL/GenBank/DDBJ databases">
        <title>Isolation from soil.</title>
        <authorList>
            <person name="Hu J."/>
        </authorList>
    </citation>
    <scope>NUCLEOTIDE SEQUENCE [LARGE SCALE GENOMIC DNA]</scope>
    <source>
        <strain evidence="7 8">NEAU-Ht49</strain>
    </source>
</reference>
<comment type="caution">
    <text evidence="7">The sequence shown here is derived from an EMBL/GenBank/DDBJ whole genome shotgun (WGS) entry which is preliminary data.</text>
</comment>
<feature type="transmembrane region" description="Helical" evidence="5">
    <location>
        <begin position="523"/>
        <end position="544"/>
    </location>
</feature>
<keyword evidence="5" id="KW-0472">Membrane</keyword>
<evidence type="ECO:0000256" key="5">
    <source>
        <dbReference type="SAM" id="Phobius"/>
    </source>
</evidence>
<keyword evidence="5" id="KW-0812">Transmembrane</keyword>
<dbReference type="Gene3D" id="3.90.1720.10">
    <property type="entry name" value="endopeptidase domain like (from Nostoc punctiforme)"/>
    <property type="match status" value="1"/>
</dbReference>
<evidence type="ECO:0000259" key="6">
    <source>
        <dbReference type="PROSITE" id="PS51935"/>
    </source>
</evidence>
<dbReference type="SUPFAM" id="SSF54001">
    <property type="entry name" value="Cysteine proteinases"/>
    <property type="match status" value="1"/>
</dbReference>
<dbReference type="GO" id="GO:0006508">
    <property type="term" value="P:proteolysis"/>
    <property type="evidence" value="ECO:0007669"/>
    <property type="project" value="UniProtKB-KW"/>
</dbReference>
<evidence type="ECO:0000256" key="1">
    <source>
        <dbReference type="ARBA" id="ARBA00007074"/>
    </source>
</evidence>
<dbReference type="InterPro" id="IPR000064">
    <property type="entry name" value="NLP_P60_dom"/>
</dbReference>
<sequence>MAARSIILNLIGNDRVSKTLRGVSRELDNASDSSSRLSKAMSGLDKVGKGTGLATAAAGALALAQAAAPAAGASLALAPALLGVKAAAGLLKVGLYGVSDAMSALAGGDAKKLDEALKKLAPNARSFVREAQSMRKEIIGVQQASQNALFAGLDKDLDRLGRTLLPTVRRGMVAASGALNGIAREAARTAATPWFRGELATAMQGATGVIRTLTGAVAPAIQVVTRLTVAGLPLLQRMTGWAVAGVQAAAAFLSSERGARALTGVVQAAGDRMAQLVGIGVNLGIALGNIVRAAGAFTATGGDLLGLLVNLTGDFAAWTKSADGQQRLNNVFALFGEIARDVAQALPLLLGPIGATVKILMGMPAPVRGVVSQMLAWSILIGVVGQRLQVLTGITVAWKAAMISATAIKTAATATAGFVAGLRSIEVAMAADATVATRLGAALRAQVLLWRQQAAAAGVSTARYLALAVAQKAVAAATAIWSAVQWTLNAALDANPIGVVIMAIAALVAIFVIAWNSSSTFRAVVIGTWNAIKAGVTAAVSFVVDFVKNHWKLLLTILLGPLGPAFLVISTFWRQIWSTIQTVWQAIAAAATWAWTNVLQPIFNAMQAVVGTVLNVAWIVLSNTVKTVWILIQIAIKLAWAAIKVIFNAIQAVITTVLAPAFSWFWSNVVQPVWSAIAGHIRTQWAVMRAAWSAISSWLSTVLAPAFKVFKIAAGGAWSALSSVIQAVWNSAIKPSFEGLKVALGTVKSAFKVAIDAIGSIWGHLGSIAKTPVNFVIGVYNKGIVGLVNKLADFAGVKTRLTPIPALARGGTLDNPMPVAPMMTNGPLAIVGEGRRAYPEYVIPTDPQFRGRAQSLWAAAGRDLGGSARKWLTGPQALGGEGLAFARGGTLQALASGGIIGDFVQGVKDFTIGDISKAASGLLGKLIGGTVPGTGTFRDMIAAVPGWIKDTVLKWIKGKVESGVGGPAIQRGIAFARAQVGKPYVWGAVGPNGYDCSGFMSALTNVIQGKNPFSRRFTTFSFTGASDGPAGFKKGLRSGFQVGVTNAGVGHMAGTLGGINVESSGSQGVHMGPSARGAGDGLFGMRYGLALARGGVLRTATYDRGGLLQPGYTLAYNGTGKPEPVVSLARGGFVPWRSSGGATTTRTARGKAGQSLLSGINSGMWSDPSKVSSWFSKLFAAIQKNFWGSTQQKLQGWAKTLQTAMASAAARAKSIADRIAAARDYATNVANAAKDYASLQNLPAKGSVADITTGLEGRAQQIQTFADQINKLQARGLAKGLLQQIIGMGAGDGSALASMLLGAGNGVFGRLNAAQQAIDKAAANLGNNAADALFDSGKGAAKGFLTGLYGQQAELNKLMDQLGRRLADGVRRDFGGGWSKGSLARTTWSKGSLRRATYDSGGMLLPGWTLAYNGTGRPEPIFTSTEAAAAFTGSGRGNGEVHVNVGPVVVRDRADADMIANQIEFRIRAAMA</sequence>
<accession>A0A3M2LTH4</accession>
<dbReference type="OrthoDB" id="3765294at2"/>